<feature type="region of interest" description="Disordered" evidence="2">
    <location>
        <begin position="1"/>
        <end position="106"/>
    </location>
</feature>
<proteinExistence type="predicted"/>
<evidence type="ECO:0000313" key="4">
    <source>
        <dbReference type="Proteomes" id="UP001595075"/>
    </source>
</evidence>
<feature type="coiled-coil region" evidence="1">
    <location>
        <begin position="211"/>
        <end position="252"/>
    </location>
</feature>
<protein>
    <submittedName>
        <fullName evidence="3">Uncharacterized protein</fullName>
    </submittedName>
</protein>
<evidence type="ECO:0000256" key="1">
    <source>
        <dbReference type="SAM" id="Coils"/>
    </source>
</evidence>
<comment type="caution">
    <text evidence="3">The sequence shown here is derived from an EMBL/GenBank/DDBJ whole genome shotgun (WGS) entry which is preliminary data.</text>
</comment>
<accession>A0ABR4CPB1</accession>
<reference evidence="3 4" key="1">
    <citation type="journal article" date="2024" name="Commun. Biol.">
        <title>Comparative genomic analysis of thermophilic fungi reveals convergent evolutionary adaptations and gene losses.</title>
        <authorList>
            <person name="Steindorff A.S."/>
            <person name="Aguilar-Pontes M.V."/>
            <person name="Robinson A.J."/>
            <person name="Andreopoulos B."/>
            <person name="LaButti K."/>
            <person name="Kuo A."/>
            <person name="Mondo S."/>
            <person name="Riley R."/>
            <person name="Otillar R."/>
            <person name="Haridas S."/>
            <person name="Lipzen A."/>
            <person name="Grimwood J."/>
            <person name="Schmutz J."/>
            <person name="Clum A."/>
            <person name="Reid I.D."/>
            <person name="Moisan M.C."/>
            <person name="Butler G."/>
            <person name="Nguyen T.T.M."/>
            <person name="Dewar K."/>
            <person name="Conant G."/>
            <person name="Drula E."/>
            <person name="Henrissat B."/>
            <person name="Hansel C."/>
            <person name="Singer S."/>
            <person name="Hutchinson M.I."/>
            <person name="de Vries R.P."/>
            <person name="Natvig D.O."/>
            <person name="Powell A.J."/>
            <person name="Tsang A."/>
            <person name="Grigoriev I.V."/>
        </authorList>
    </citation>
    <scope>NUCLEOTIDE SEQUENCE [LARGE SCALE GENOMIC DNA]</scope>
    <source>
        <strain evidence="3 4">CBS 494.80</strain>
    </source>
</reference>
<feature type="compositionally biased region" description="Basic and acidic residues" evidence="2">
    <location>
        <begin position="26"/>
        <end position="48"/>
    </location>
</feature>
<keyword evidence="4" id="KW-1185">Reference proteome</keyword>
<keyword evidence="1" id="KW-0175">Coiled coil</keyword>
<evidence type="ECO:0000256" key="2">
    <source>
        <dbReference type="SAM" id="MobiDB-lite"/>
    </source>
</evidence>
<evidence type="ECO:0000313" key="3">
    <source>
        <dbReference type="EMBL" id="KAL2070909.1"/>
    </source>
</evidence>
<dbReference type="Proteomes" id="UP001595075">
    <property type="component" value="Unassembled WGS sequence"/>
</dbReference>
<dbReference type="EMBL" id="JAZHXI010000006">
    <property type="protein sequence ID" value="KAL2070909.1"/>
    <property type="molecule type" value="Genomic_DNA"/>
</dbReference>
<organism evidence="3 4">
    <name type="scientific">Oculimacula yallundae</name>
    <dbReference type="NCBI Taxonomy" id="86028"/>
    <lineage>
        <taxon>Eukaryota</taxon>
        <taxon>Fungi</taxon>
        <taxon>Dikarya</taxon>
        <taxon>Ascomycota</taxon>
        <taxon>Pezizomycotina</taxon>
        <taxon>Leotiomycetes</taxon>
        <taxon>Helotiales</taxon>
        <taxon>Ploettnerulaceae</taxon>
        <taxon>Oculimacula</taxon>
    </lineage>
</organism>
<gene>
    <name evidence="3" type="ORF">VTL71DRAFT_13935</name>
</gene>
<feature type="coiled-coil region" evidence="1">
    <location>
        <begin position="117"/>
        <end position="151"/>
    </location>
</feature>
<feature type="compositionally biased region" description="Basic and acidic residues" evidence="2">
    <location>
        <begin position="93"/>
        <end position="106"/>
    </location>
</feature>
<name>A0ABR4CPB1_9HELO</name>
<sequence>MEPVVVKKIRQGSQPKFEPKVQPAHQDSRSAESEPLDREPKSKREIFHISRKWPLSGSKKKVPAPSGLVGSGERERELQPGKAQRGGGPGLESADRPRETSDSELEKLNSIERTAHLVEAHEKIKELEAEVRSLHKERDQARKLNNDLLKALPPDVKGRVLEGISTRSSPDPTKHQKEVYEALELLNKPSRKLEDENTILRVRLDEVEFNLKTKSQECDDTIGSLERLEEENKTLSTQLSEARKQEAEASIEQSRIRKELNRIVQDKATTLAVLDAYYADDIYFQKQFSTLRSSIKDWASRAFGSILPTKNRPPASSVTVLSRISKDWETYMDSDIHRTSFIQAYVWEFLLRTVFGGEYWELPSSSIKHTKNVTDKNPRDNSSENQKLYRDLRSAEARFAVPVGTEAQAKRKITASGLHQHLDDLITPIQFWSVMGDTQSRHFALQIVTDAILLDIRALQQKAEFVTLGMGGLWQKNGGLYASNMMEIRYGKQGSHKEQLVCLVSSPLLGKKSDSQGRAYDQMAVIEKAQVDVDVPRKKRSFLPT</sequence>